<organism evidence="2 3">
    <name type="scientific">Prauserella oleivorans</name>
    <dbReference type="NCBI Taxonomy" id="1478153"/>
    <lineage>
        <taxon>Bacteria</taxon>
        <taxon>Bacillati</taxon>
        <taxon>Actinomycetota</taxon>
        <taxon>Actinomycetes</taxon>
        <taxon>Pseudonocardiales</taxon>
        <taxon>Pseudonocardiaceae</taxon>
        <taxon>Prauserella</taxon>
    </lineage>
</organism>
<dbReference type="EMBL" id="JBHUOF010000007">
    <property type="protein sequence ID" value="MFD2799069.1"/>
    <property type="molecule type" value="Genomic_DNA"/>
</dbReference>
<protein>
    <submittedName>
        <fullName evidence="2">DUF6879 family protein</fullName>
    </submittedName>
</protein>
<dbReference type="Proteomes" id="UP001597478">
    <property type="component" value="Unassembled WGS sequence"/>
</dbReference>
<sequence>MSWAEHGPEKLPELLDAVAVSSWRWEAQGDYSAIDGELMRRWRAGLGRDPEADRGWIDYVRGLRARGIPFQRARMVTDPPTEYLRCQLDMTYMNVEQAGEDIRWVTEATARALDMPRYDYYLIDDACVAVLVFTDEGLLGGVRVCRDVEVVDRHRAWRDSIWPHAIPHQEYVTR</sequence>
<name>A0ABW5W6H4_9PSEU</name>
<dbReference type="InterPro" id="IPR049244">
    <property type="entry name" value="DUF6879"/>
</dbReference>
<evidence type="ECO:0000313" key="3">
    <source>
        <dbReference type="Proteomes" id="UP001597478"/>
    </source>
</evidence>
<comment type="caution">
    <text evidence="2">The sequence shown here is derived from an EMBL/GenBank/DDBJ whole genome shotgun (WGS) entry which is preliminary data.</text>
</comment>
<proteinExistence type="predicted"/>
<evidence type="ECO:0000313" key="2">
    <source>
        <dbReference type="EMBL" id="MFD2799069.1"/>
    </source>
</evidence>
<accession>A0ABW5W6H4</accession>
<gene>
    <name evidence="2" type="ORF">ACFS2C_06660</name>
</gene>
<keyword evidence="3" id="KW-1185">Reference proteome</keyword>
<dbReference type="RefSeq" id="WP_377386539.1">
    <property type="nucleotide sequence ID" value="NZ_JBHSAN010000006.1"/>
</dbReference>
<evidence type="ECO:0000259" key="1">
    <source>
        <dbReference type="Pfam" id="PF21806"/>
    </source>
</evidence>
<feature type="domain" description="DUF6879" evidence="1">
    <location>
        <begin position="11"/>
        <end position="172"/>
    </location>
</feature>
<reference evidence="3" key="1">
    <citation type="journal article" date="2019" name="Int. J. Syst. Evol. Microbiol.">
        <title>The Global Catalogue of Microorganisms (GCM) 10K type strain sequencing project: providing services to taxonomists for standard genome sequencing and annotation.</title>
        <authorList>
            <consortium name="The Broad Institute Genomics Platform"/>
            <consortium name="The Broad Institute Genome Sequencing Center for Infectious Disease"/>
            <person name="Wu L."/>
            <person name="Ma J."/>
        </authorList>
    </citation>
    <scope>NUCLEOTIDE SEQUENCE [LARGE SCALE GENOMIC DNA]</scope>
    <source>
        <strain evidence="3">IBRC-M 10906</strain>
    </source>
</reference>
<dbReference type="Pfam" id="PF21806">
    <property type="entry name" value="DUF6879"/>
    <property type="match status" value="1"/>
</dbReference>